<dbReference type="GO" id="GO:0022603">
    <property type="term" value="P:regulation of anatomical structure morphogenesis"/>
    <property type="evidence" value="ECO:0007669"/>
    <property type="project" value="UniProtKB-ARBA"/>
</dbReference>
<dbReference type="GO" id="GO:0005509">
    <property type="term" value="F:calcium ion binding"/>
    <property type="evidence" value="ECO:0007669"/>
    <property type="project" value="UniProtKB-UniRule"/>
</dbReference>
<dbReference type="InterPro" id="IPR056286">
    <property type="entry name" value="Cadherin_CELSR1-3_9th"/>
</dbReference>
<dbReference type="PROSITE" id="PS01186">
    <property type="entry name" value="EGF_2"/>
    <property type="match status" value="2"/>
</dbReference>
<feature type="domain" description="G-protein coupled receptors family 2 profile 1" evidence="30">
    <location>
        <begin position="2076"/>
        <end position="2149"/>
    </location>
</feature>
<feature type="chain" id="PRO_5043629010" evidence="25">
    <location>
        <begin position="23"/>
        <end position="3103"/>
    </location>
</feature>
<evidence type="ECO:0000259" key="32">
    <source>
        <dbReference type="PROSITE" id="PS50268"/>
    </source>
</evidence>
<dbReference type="GO" id="GO:0048638">
    <property type="term" value="P:regulation of developmental growth"/>
    <property type="evidence" value="ECO:0007669"/>
    <property type="project" value="UniProtKB-ARBA"/>
</dbReference>
<evidence type="ECO:0000256" key="14">
    <source>
        <dbReference type="ARBA" id="ARBA00023136"/>
    </source>
</evidence>
<reference evidence="33 34" key="1">
    <citation type="submission" date="2024-04" db="EMBL/GenBank/DDBJ databases">
        <authorList>
            <person name="Rising A."/>
            <person name="Reimegard J."/>
            <person name="Sonavane S."/>
            <person name="Akerstrom W."/>
            <person name="Nylinder S."/>
            <person name="Hedman E."/>
            <person name="Kallberg Y."/>
        </authorList>
    </citation>
    <scope>NUCLEOTIDE SEQUENCE [LARGE SCALE GENOMIC DNA]</scope>
</reference>
<feature type="domain" description="Laminin EGF-like" evidence="28">
    <location>
        <begin position="2044"/>
        <end position="2091"/>
    </location>
</feature>
<feature type="disulfide bond" evidence="22">
    <location>
        <begin position="2046"/>
        <end position="2063"/>
    </location>
</feature>
<dbReference type="InterPro" id="IPR046338">
    <property type="entry name" value="GAIN_dom_sf"/>
</dbReference>
<dbReference type="PROSITE" id="PS50025">
    <property type="entry name" value="LAM_G_DOMAIN"/>
    <property type="match status" value="2"/>
</dbReference>
<dbReference type="InterPro" id="IPR020894">
    <property type="entry name" value="Cadherin_CS"/>
</dbReference>
<proteinExistence type="predicted"/>
<evidence type="ECO:0000256" key="5">
    <source>
        <dbReference type="ARBA" id="ARBA00022475"/>
    </source>
</evidence>
<evidence type="ECO:0000313" key="34">
    <source>
        <dbReference type="Proteomes" id="UP001497382"/>
    </source>
</evidence>
<dbReference type="PRINTS" id="PR00249">
    <property type="entry name" value="GPCRSECRETIN"/>
</dbReference>
<dbReference type="EMBL" id="CAXIEN010000336">
    <property type="protein sequence ID" value="CAL1293859.1"/>
    <property type="molecule type" value="Genomic_DNA"/>
</dbReference>
<evidence type="ECO:0000256" key="11">
    <source>
        <dbReference type="ARBA" id="ARBA00022889"/>
    </source>
</evidence>
<feature type="domain" description="Cadherin" evidence="32">
    <location>
        <begin position="730"/>
        <end position="832"/>
    </location>
</feature>
<comment type="caution">
    <text evidence="33">The sequence shown here is derived from an EMBL/GenBank/DDBJ whole genome shotgun (WGS) entry which is preliminary data.</text>
</comment>
<dbReference type="InterPro" id="IPR002049">
    <property type="entry name" value="LE_dom"/>
</dbReference>
<evidence type="ECO:0000313" key="33">
    <source>
        <dbReference type="EMBL" id="CAL1293859.1"/>
    </source>
</evidence>
<feature type="domain" description="Cadherin" evidence="32">
    <location>
        <begin position="409"/>
        <end position="516"/>
    </location>
</feature>
<dbReference type="InterPro" id="IPR057244">
    <property type="entry name" value="GAIN_B"/>
</dbReference>
<dbReference type="PROSITE" id="PS00022">
    <property type="entry name" value="EGF_1"/>
    <property type="match status" value="3"/>
</dbReference>
<dbReference type="FunFam" id="2.60.40.60:FF:000032">
    <property type="entry name" value="FAT atypical cadherin 1"/>
    <property type="match status" value="1"/>
</dbReference>
<dbReference type="FunFam" id="2.10.25.10:FF:000011">
    <property type="entry name" value="Cadherin EGF LAG seven-pass G-type receptor"/>
    <property type="match status" value="1"/>
</dbReference>
<keyword evidence="9" id="KW-0677">Repeat</keyword>
<evidence type="ECO:0000256" key="9">
    <source>
        <dbReference type="ARBA" id="ARBA00022737"/>
    </source>
</evidence>
<evidence type="ECO:0000256" key="7">
    <source>
        <dbReference type="ARBA" id="ARBA00022692"/>
    </source>
</evidence>
<evidence type="ECO:0000256" key="23">
    <source>
        <dbReference type="SAM" id="MobiDB-lite"/>
    </source>
</evidence>
<dbReference type="SMART" id="SM00282">
    <property type="entry name" value="LamG"/>
    <property type="match status" value="2"/>
</dbReference>
<keyword evidence="16" id="KW-0675">Receptor</keyword>
<dbReference type="GO" id="GO:0042067">
    <property type="term" value="P:establishment of ommatidial planar polarity"/>
    <property type="evidence" value="ECO:0007669"/>
    <property type="project" value="UniProtKB-ARBA"/>
</dbReference>
<evidence type="ECO:0000256" key="1">
    <source>
        <dbReference type="ARBA" id="ARBA00004221"/>
    </source>
</evidence>
<dbReference type="FunFam" id="2.60.40.60:FF:000020">
    <property type="entry name" value="Dachsous cadherin-related 1b"/>
    <property type="match status" value="3"/>
</dbReference>
<dbReference type="GO" id="GO:0035159">
    <property type="term" value="P:regulation of tube length, open tracheal system"/>
    <property type="evidence" value="ECO:0007669"/>
    <property type="project" value="UniProtKB-ARBA"/>
</dbReference>
<dbReference type="PROSITE" id="PS00232">
    <property type="entry name" value="CADHERIN_1"/>
    <property type="match status" value="6"/>
</dbReference>
<comment type="caution">
    <text evidence="21">Lacks conserved residue(s) required for the propagation of feature annotation.</text>
</comment>
<evidence type="ECO:0000256" key="3">
    <source>
        <dbReference type="ARBA" id="ARBA00004651"/>
    </source>
</evidence>
<keyword evidence="5" id="KW-1003">Cell membrane</keyword>
<keyword evidence="8 25" id="KW-0732">Signal</keyword>
<dbReference type="Gene3D" id="1.20.1070.10">
    <property type="entry name" value="Rhodopsin 7-helix transmembrane proteins"/>
    <property type="match status" value="1"/>
</dbReference>
<feature type="signal peptide" evidence="25">
    <location>
        <begin position="1"/>
        <end position="22"/>
    </location>
</feature>
<dbReference type="CDD" id="cd11304">
    <property type="entry name" value="Cadherin_repeat"/>
    <property type="match status" value="9"/>
</dbReference>
<dbReference type="SMART" id="SM00303">
    <property type="entry name" value="GPS"/>
    <property type="match status" value="1"/>
</dbReference>
<evidence type="ECO:0000256" key="25">
    <source>
        <dbReference type="SAM" id="SignalP"/>
    </source>
</evidence>
<gene>
    <name evidence="33" type="ORF">LARSCL_LOCUS18446</name>
</gene>
<evidence type="ECO:0000256" key="8">
    <source>
        <dbReference type="ARBA" id="ARBA00022729"/>
    </source>
</evidence>
<evidence type="ECO:0000259" key="28">
    <source>
        <dbReference type="PROSITE" id="PS50027"/>
    </source>
</evidence>
<feature type="domain" description="Cadherin" evidence="32">
    <location>
        <begin position="833"/>
        <end position="935"/>
    </location>
</feature>
<dbReference type="CDD" id="cd15441">
    <property type="entry name" value="7tmB2_CELSR_Adhesion_IV"/>
    <property type="match status" value="1"/>
</dbReference>
<dbReference type="PANTHER" id="PTHR24026">
    <property type="entry name" value="FAT ATYPICAL CADHERIN-RELATED"/>
    <property type="match status" value="1"/>
</dbReference>
<evidence type="ECO:0000256" key="19">
    <source>
        <dbReference type="ARBA" id="ARBA00023292"/>
    </source>
</evidence>
<dbReference type="FunFam" id="2.10.25.10:FF:000089">
    <property type="entry name" value="Cadherin EGF LAG seven-pass G-type receptor 3"/>
    <property type="match status" value="1"/>
</dbReference>
<feature type="domain" description="Cadherin" evidence="32">
    <location>
        <begin position="936"/>
        <end position="1041"/>
    </location>
</feature>
<dbReference type="FunFam" id="2.60.40.60:FF:000038">
    <property type="entry name" value="Cadherin EGF LAG seven-pass G-type receptor 3"/>
    <property type="match status" value="1"/>
</dbReference>
<dbReference type="SUPFAM" id="SSF49899">
    <property type="entry name" value="Concanavalin A-like lectins/glucanases"/>
    <property type="match status" value="2"/>
</dbReference>
<feature type="region of interest" description="Disordered" evidence="23">
    <location>
        <begin position="2819"/>
        <end position="2947"/>
    </location>
</feature>
<dbReference type="SMART" id="SM00179">
    <property type="entry name" value="EGF_CA"/>
    <property type="match status" value="3"/>
</dbReference>
<evidence type="ECO:0000256" key="22">
    <source>
        <dbReference type="PROSITE-ProRule" id="PRU00460"/>
    </source>
</evidence>
<dbReference type="CDD" id="cd00055">
    <property type="entry name" value="EGF_Lam"/>
    <property type="match status" value="1"/>
</dbReference>
<evidence type="ECO:0000256" key="21">
    <source>
        <dbReference type="PROSITE-ProRule" id="PRU00076"/>
    </source>
</evidence>
<dbReference type="SUPFAM" id="SSF57196">
    <property type="entry name" value="EGF/Laminin"/>
    <property type="match status" value="3"/>
</dbReference>
<feature type="transmembrane region" description="Helical" evidence="24">
    <location>
        <begin position="2670"/>
        <end position="2691"/>
    </location>
</feature>
<organism evidence="33 34">
    <name type="scientific">Larinioides sclopetarius</name>
    <dbReference type="NCBI Taxonomy" id="280406"/>
    <lineage>
        <taxon>Eukaryota</taxon>
        <taxon>Metazoa</taxon>
        <taxon>Ecdysozoa</taxon>
        <taxon>Arthropoda</taxon>
        <taxon>Chelicerata</taxon>
        <taxon>Arachnida</taxon>
        <taxon>Araneae</taxon>
        <taxon>Araneomorphae</taxon>
        <taxon>Entelegynae</taxon>
        <taxon>Araneoidea</taxon>
        <taxon>Araneidae</taxon>
        <taxon>Larinioides</taxon>
    </lineage>
</organism>
<feature type="domain" description="Cadherin" evidence="32">
    <location>
        <begin position="624"/>
        <end position="729"/>
    </location>
</feature>
<dbReference type="SMART" id="SM00112">
    <property type="entry name" value="CA"/>
    <property type="match status" value="8"/>
</dbReference>
<accession>A0AAV2BD39</accession>
<evidence type="ECO:0000256" key="16">
    <source>
        <dbReference type="ARBA" id="ARBA00023170"/>
    </source>
</evidence>
<dbReference type="SMART" id="SM00180">
    <property type="entry name" value="EGF_Lam"/>
    <property type="match status" value="1"/>
</dbReference>
<evidence type="ECO:0000259" key="30">
    <source>
        <dbReference type="PROSITE" id="PS50227"/>
    </source>
</evidence>
<dbReference type="Pfam" id="PF00008">
    <property type="entry name" value="EGF"/>
    <property type="match status" value="2"/>
</dbReference>
<dbReference type="PROSITE" id="PS01248">
    <property type="entry name" value="EGF_LAM_1"/>
    <property type="match status" value="1"/>
</dbReference>
<dbReference type="FunFam" id="2.60.120.200:FF:000173">
    <property type="entry name" value="Cadherin EGF LAG seven-pass G-type receptor"/>
    <property type="match status" value="1"/>
</dbReference>
<evidence type="ECO:0000256" key="13">
    <source>
        <dbReference type="ARBA" id="ARBA00023040"/>
    </source>
</evidence>
<dbReference type="GO" id="GO:0007166">
    <property type="term" value="P:cell surface receptor signaling pathway"/>
    <property type="evidence" value="ECO:0007669"/>
    <property type="project" value="InterPro"/>
</dbReference>
<keyword evidence="17" id="KW-0325">Glycoprotein</keyword>
<dbReference type="Pfam" id="PF02210">
    <property type="entry name" value="Laminin_G_2"/>
    <property type="match status" value="2"/>
</dbReference>
<dbReference type="InterPro" id="IPR001791">
    <property type="entry name" value="Laminin_G"/>
</dbReference>
<feature type="disulfide bond" evidence="21">
    <location>
        <begin position="1718"/>
        <end position="1727"/>
    </location>
</feature>
<keyword evidence="11" id="KW-0130">Cell adhesion</keyword>
<dbReference type="FunFam" id="1.20.1070.10:FF:000202">
    <property type="entry name" value="Cadherin EGF LAG seven-pass G-type receptor"/>
    <property type="match status" value="1"/>
</dbReference>
<feature type="domain" description="EGF-like" evidence="27">
    <location>
        <begin position="1907"/>
        <end position="1943"/>
    </location>
</feature>
<dbReference type="FunFam" id="2.60.40.60:FF:000029">
    <property type="entry name" value="Cadherin EGF LAG seven-pass G-type receptor 3"/>
    <property type="match status" value="1"/>
</dbReference>
<dbReference type="InterPro" id="IPR002126">
    <property type="entry name" value="Cadherin-like_dom"/>
</dbReference>
<feature type="domain" description="Laminin G" evidence="26">
    <location>
        <begin position="1492"/>
        <end position="1689"/>
    </location>
</feature>
<feature type="domain" description="Cadherin" evidence="32">
    <location>
        <begin position="304"/>
        <end position="408"/>
    </location>
</feature>
<dbReference type="FunFam" id="2.60.40.60:FF:000013">
    <property type="entry name" value="Cadherin EGF LAG seven-pass G-type receptor"/>
    <property type="match status" value="1"/>
</dbReference>
<dbReference type="Pfam" id="PF00028">
    <property type="entry name" value="Cadherin"/>
    <property type="match status" value="8"/>
</dbReference>
<feature type="domain" description="Laminin G" evidence="26">
    <location>
        <begin position="1741"/>
        <end position="1905"/>
    </location>
</feature>
<evidence type="ECO:0000256" key="12">
    <source>
        <dbReference type="ARBA" id="ARBA00022989"/>
    </source>
</evidence>
<feature type="domain" description="Cadherin" evidence="32">
    <location>
        <begin position="1042"/>
        <end position="1147"/>
    </location>
</feature>
<dbReference type="PROSITE" id="PS50027">
    <property type="entry name" value="EGF_LAM_2"/>
    <property type="match status" value="1"/>
</dbReference>
<dbReference type="Pfam" id="PF00053">
    <property type="entry name" value="EGF_laminin"/>
    <property type="match status" value="1"/>
</dbReference>
<dbReference type="Gene3D" id="2.60.120.200">
    <property type="match status" value="2"/>
</dbReference>
<dbReference type="InterPro" id="IPR015919">
    <property type="entry name" value="Cadherin-like_sf"/>
</dbReference>
<sequence length="3103" mass="346281">MERLKIHPIILLCVLFFSSVIGYDVLVKPENNKLGSVIFNASLGVGRTYRLESNRTPVYVRHLIRVDPRSGVIVLRRTLRCSTARLANLAPNPFSFYVESRSFRLSGSDTESVIMPIRVRFGHRTCPRHQRSNFKHMISENIVFLTVASVQKKKIPLSPNKNNLRRKDKNDIIFFGNTSETSACFIRSQLIADLDRIIPSGVLHRCEISYEQPSDTRYAIEVFGSDLVAREDFCESSQSWYVTFFFTLSCPSLTRDKSPEITRHMMEINFHLPGVPFDIYPPYKRSGRRRRDNRRSENQAPYFDRALYIVNVPEEKEKAYVVATMVAHDPEKDEVTYSIHAVLDARSQNMFSIDSVTGIVTTTASLDREFMDVHYLRVTAVDNGIPQKTGTTTLQINVNDENDHAPSFEQNMYEATIRESASIGSTVITVRATDQDSGPNAEIEYSILNPSGVNDVFRIDSKTGIITIRSSLDRETTAFYSLLIQASDLGLVVDRKTATTTVEITVLDDNDNYPQFTEKSYTVEVFEDINWLSNPVIAKVKAIDLDSSVNAAVRYSLIGGNTQGHFVIDSLSGEITVVSPLDYEAARSYRLVVRAQDGGSPAKSNTTQVLVKIKDVNDNDPKFYTSLFQESVVENVPIGHSIVRVQAYDSDDGNNSLISYAIQANRYPNMPITINKDSGWITTTRVLDREESPMYDFTVLASDHGSPVRSATASVIIRIQDINDNDPIFEPKIYGASISEIDPPGTPVISVTATDKDEDPRLIYQITNGNVRGRFNIISQNRQGLISVAQPLDYRLEKRFVLTVTATDSGGRFDTATVYINITDANTHRPIFEHTPYSASVAEDAPIGTTVLVVEASDGDVGENSRITYSMDEDVPEFRIDPATGAVVTTRLLDREEMAGYTIVVTAMDNGSPPLADTTNVEIEVSDVNDNPPSFDPSSYVNAVSEDAPVGTSVLQIFATDKDLGLNGQIRYSFTGGDNGDGAFRVDPTSGIIRTNRMLDRESVSLYALVAYAVDRGSPSLSTSVTITIYVEDVNDNPPRFESDKLQLTIPENSPVGSTVGEIKAYDPDEGPNAEIQYSIVGGPDADSFNLVSRPGEAAELTTRIELDYESNIKKYSVIVRASSPPLRNDVDVEILVTDVNDNAPVLKDFTIMFNNYKNYFPVGPFGKVPAFDADVTDHLRYKIASGNNANLLILNETTGELRLSPSLNTNVPIHAVMEVSVFDGVNEVQAECQLRVRLVSEAMLFNSVTVRLDDMTQTTFLSPLFDFFVEGLAAIIPCPKENVFVFNVQDDTDVEAKILNVSFSVRRPDSRDPDDYYPPHYLQERVYLNRAILARLSNVQVLPFDDNLCVREPCVNYEECLSVLKFGNASGFISSDTLLFRPIYPVNTFACRCPHGFTGMKHKYECDTEVNLCYSSPCGPNGTCIRKEGGYTCICREGFTGQNCEVNLWEDRCGVHSTLCRGDSKCMDLGDGGFGCDNCSHASWSSRLCELRARSFTRGSFLTFPSLRQRHRLHIKLRFVTREKNALILYNGRYNDKHDFIAMEIVDSQLVVSFSLGANVSEVSAQIPGGLSDGQWHEAELSYLNRTATLSIDGCDTGVAVKYGDDLNYKCANSVTHELEPRCADLMQTCYRFLDLTGPLQIGGLPALPSDFQIKNKDFVGCIMDLYIDHQMVDLNTFVADNGTLVGCPQKKGFCHSQPCQNGGTCEEGWGSFHCHCPPGFGDKDCSANLWKQLDRDIEPVRHFLGDGFLIFTPHLRPIQTEWPISLSFRTRQKNGLLMKVQLGQSSHVSLEISDGYIKYSFNDQFFLLKDVAVNDGMWHNVEAKWMTAGVWLNLDYGQYESVERLEGHIRGLYVGKVSVGGVQPSEGPENLVFFNGCIQDVRIDMNRDAWLRPSLDSNVKEGCRVQNPCHGNPCPQNSTCVDLWGHYKCECDVGFVGDKCLPVCEINPCAEDSKCKPSSKFSLHDHHKYGYTCECDTLHTGEYCEVPLDHPCPSNWWGYPICGPCHCDTAKGYDANCNKTNGECTCEDKHFQPPHSDICFDCDCYATGSFGNRCDLITGQCKCRAGVIGRRCDSCSNPFAEVTLRGCEVVYDGCPQSFSKGIWWDRTLFDQESSHACPKGSVGKATRYCAQDTGWEEPDLFKCTSETFLELADQLAVIERDKLPLSTYFAVKISSDLRLATNLTKHLYGSDILIVDRMLYHVLKYETEQGGLNLTHRQDKDFIQNLVEAASKILEPKYTDMWNRIATFTNAGPEHLILMFEEYAKTLIRNQVDTFTEPFEVTSKNMVFGLDTVSVSELWSYPHGSEHTARNTTLTPETSQFVDISDPDDGPSVLIPKYNNFPKCKKFSDDITKAFIPLKILNIKSIEDSKNLKQKGMQISKEAAIVAYALYPTVGQMLPHIYDLSVRQRFGIMLSANTPMMSLVTQPVNSSSTQKENSAPNVRFKFKVHDISDHSSPQCAYWDYSQGSRGKWSTDGCVTLGANFMSAQPYINCSCSHLSTFGVLMDITDKEYFMEESTAQDVVSYLGIVISLLMLLAAFLIFCLLRGPQTNSNNIHKNLVACIFLAQLLFLIALKLRRPLVQREFPCKVMAIMLHYMFLCVFSWMFLEAVHLYRMLTEMRDINHGQMRFYYSIGYGAPAIVVGLSVGVRADQYGNYFFCWLSIYESVVWSLVGPICFVVLLNLGVFAMAIRASVQIKDTIMDFGNLRTVLWLGIVLLPLLGATWVLAILSVNESLEVLHFIFSLFSCITGIYIFVGYCIINKKVRQQLLHTWARMRGKKVPYDESLSGTRTTVVSRSALAYQNSSFDVLQRNMGISTSSTTSRSTTKTSSSPYRSDSHLKNTSTSTSHAGSDTRRRSSRKGYLYGRHRHKHRVVDDPDTGEINRQRTRDSDSESDLSLDHASLDLASSHSSDEDEYNRDTWKKKATKKPPEVPPKPNITAESNLYGTSITPSKGFNLSPGSNVASYTPYTSSWGLPRNILPSTPVGPCEGMGLTVGLPIAPWGRGREKGAQRLQDVSSYLDPNFTPELLDEVSSPEQLPVPERCDSLRSSVNNDLNIVSAEDNKETNTNVASALEGKKVVLPQLTAAEVSSESEESNETSV</sequence>
<feature type="domain" description="EGF-like" evidence="27">
    <location>
        <begin position="1692"/>
        <end position="1728"/>
    </location>
</feature>
<dbReference type="Proteomes" id="UP001497382">
    <property type="component" value="Unassembled WGS sequence"/>
</dbReference>
<keyword evidence="10 20" id="KW-0106">Calcium</keyword>
<dbReference type="GO" id="GO:0016324">
    <property type="term" value="C:apical plasma membrane"/>
    <property type="evidence" value="ECO:0007669"/>
    <property type="project" value="UniProtKB-SubCell"/>
</dbReference>
<dbReference type="InterPro" id="IPR013320">
    <property type="entry name" value="ConA-like_dom_sf"/>
</dbReference>
<keyword evidence="19 22" id="KW-0424">Laminin EGF-like domain</keyword>
<feature type="disulfide bond" evidence="21">
    <location>
        <begin position="1436"/>
        <end position="1445"/>
    </location>
</feature>
<dbReference type="InterPro" id="IPR000203">
    <property type="entry name" value="GPS"/>
</dbReference>
<comment type="subcellular location">
    <subcellularLocation>
        <location evidence="1">Apical cell membrane</location>
    </subcellularLocation>
    <subcellularLocation>
        <location evidence="3">Cell membrane</location>
        <topology evidence="3">Multi-pass membrane protein</topology>
    </subcellularLocation>
    <subcellularLocation>
        <location evidence="2">Cell membrane</location>
        <topology evidence="2">Single-pass type I membrane protein</topology>
    </subcellularLocation>
</comment>
<evidence type="ECO:0000256" key="17">
    <source>
        <dbReference type="ARBA" id="ARBA00023180"/>
    </source>
</evidence>
<evidence type="ECO:0000259" key="31">
    <source>
        <dbReference type="PROSITE" id="PS50261"/>
    </source>
</evidence>
<dbReference type="CDD" id="cd00110">
    <property type="entry name" value="LamG"/>
    <property type="match status" value="2"/>
</dbReference>
<dbReference type="InterPro" id="IPR001881">
    <property type="entry name" value="EGF-like_Ca-bd_dom"/>
</dbReference>
<feature type="disulfide bond" evidence="21">
    <location>
        <begin position="1933"/>
        <end position="1942"/>
    </location>
</feature>
<dbReference type="FunFam" id="2.60.40.60:FF:000005">
    <property type="entry name" value="Protocadherin 9"/>
    <property type="match status" value="1"/>
</dbReference>
<dbReference type="SUPFAM" id="SSF49313">
    <property type="entry name" value="Cadherin-like"/>
    <property type="match status" value="9"/>
</dbReference>
<dbReference type="PROSITE" id="PS00010">
    <property type="entry name" value="ASX_HYDROXYL"/>
    <property type="match status" value="1"/>
</dbReference>
<keyword evidence="6 21" id="KW-0245">EGF-like domain</keyword>
<evidence type="ECO:0000256" key="20">
    <source>
        <dbReference type="PROSITE-ProRule" id="PRU00043"/>
    </source>
</evidence>
<dbReference type="PROSITE" id="PS50221">
    <property type="entry name" value="GAIN_B"/>
    <property type="match status" value="1"/>
</dbReference>
<keyword evidence="18" id="KW-0807">Transducer</keyword>
<keyword evidence="4" id="KW-0217">Developmental protein</keyword>
<feature type="transmembrane region" description="Helical" evidence="24">
    <location>
        <begin position="2711"/>
        <end position="2733"/>
    </location>
</feature>
<feature type="transmembrane region" description="Helical" evidence="24">
    <location>
        <begin position="2630"/>
        <end position="2650"/>
    </location>
</feature>
<dbReference type="Gene3D" id="2.170.300.10">
    <property type="entry name" value="Tie2 ligand-binding domain superfamily"/>
    <property type="match status" value="1"/>
</dbReference>
<dbReference type="PROSITE" id="PS50026">
    <property type="entry name" value="EGF_3"/>
    <property type="match status" value="4"/>
</dbReference>
<evidence type="ECO:0000259" key="29">
    <source>
        <dbReference type="PROSITE" id="PS50221"/>
    </source>
</evidence>
<feature type="domain" description="EGF-like" evidence="27">
    <location>
        <begin position="1410"/>
        <end position="1446"/>
    </location>
</feature>
<evidence type="ECO:0000256" key="2">
    <source>
        <dbReference type="ARBA" id="ARBA00004251"/>
    </source>
</evidence>
<keyword evidence="12 24" id="KW-1133">Transmembrane helix</keyword>
<evidence type="ECO:0000256" key="6">
    <source>
        <dbReference type="ARBA" id="ARBA00022536"/>
    </source>
</evidence>
<dbReference type="GO" id="GO:0050839">
    <property type="term" value="F:cell adhesion molecule binding"/>
    <property type="evidence" value="ECO:0007669"/>
    <property type="project" value="UniProtKB-ARBA"/>
</dbReference>
<dbReference type="GO" id="GO:0051239">
    <property type="term" value="P:regulation of multicellular organismal process"/>
    <property type="evidence" value="ECO:0007669"/>
    <property type="project" value="UniProtKB-ARBA"/>
</dbReference>
<dbReference type="InterPro" id="IPR017981">
    <property type="entry name" value="GPCR_2-like_7TM"/>
</dbReference>
<dbReference type="SMART" id="SM00181">
    <property type="entry name" value="EGF"/>
    <property type="match status" value="5"/>
</dbReference>
<protein>
    <submittedName>
        <fullName evidence="33">Uncharacterized protein</fullName>
    </submittedName>
</protein>
<keyword evidence="13" id="KW-0297">G-protein coupled receptor</keyword>
<evidence type="ECO:0000259" key="27">
    <source>
        <dbReference type="PROSITE" id="PS50026"/>
    </source>
</evidence>
<dbReference type="SMART" id="SM00008">
    <property type="entry name" value="HormR"/>
    <property type="match status" value="1"/>
</dbReference>
<dbReference type="Gene3D" id="2.10.25.10">
    <property type="entry name" value="Laminin"/>
    <property type="match status" value="3"/>
</dbReference>
<dbReference type="Pfam" id="PF16489">
    <property type="entry name" value="GAIN"/>
    <property type="match status" value="1"/>
</dbReference>
<dbReference type="InterPro" id="IPR032471">
    <property type="entry name" value="AGRL2-4_GAIN_subdom_A"/>
</dbReference>
<name>A0AAV2BD39_9ARAC</name>
<feature type="compositionally biased region" description="Basic and acidic residues" evidence="23">
    <location>
        <begin position="2883"/>
        <end position="2904"/>
    </location>
</feature>
<dbReference type="Gene3D" id="2.60.40.60">
    <property type="entry name" value="Cadherins"/>
    <property type="match status" value="9"/>
</dbReference>
<feature type="domain" description="EGF-like" evidence="27">
    <location>
        <begin position="1947"/>
        <end position="1987"/>
    </location>
</feature>
<dbReference type="GO" id="GO:0007156">
    <property type="term" value="P:homophilic cell adhesion via plasma membrane adhesion molecules"/>
    <property type="evidence" value="ECO:0007669"/>
    <property type="project" value="InterPro"/>
</dbReference>
<dbReference type="Pfam" id="PF01825">
    <property type="entry name" value="GPS"/>
    <property type="match status" value="1"/>
</dbReference>
<feature type="compositionally biased region" description="Low complexity" evidence="23">
    <location>
        <begin position="2819"/>
        <end position="2833"/>
    </location>
</feature>
<dbReference type="Gene3D" id="4.10.1240.10">
    <property type="entry name" value="GPCR, family 2, extracellular hormone receptor domain"/>
    <property type="match status" value="1"/>
</dbReference>
<keyword evidence="15 21" id="KW-1015">Disulfide bond</keyword>
<dbReference type="PRINTS" id="PR00205">
    <property type="entry name" value="CADHERIN"/>
</dbReference>
<dbReference type="FunFam" id="4.10.1240.10:FF:000021">
    <property type="entry name" value="Cadherin EGF LAG seven-pass G-type receptor"/>
    <property type="match status" value="1"/>
</dbReference>
<dbReference type="PROSITE" id="PS50261">
    <property type="entry name" value="G_PROTEIN_RECEP_F2_4"/>
    <property type="match status" value="1"/>
</dbReference>
<feature type="compositionally biased region" description="Polar residues" evidence="23">
    <location>
        <begin position="2842"/>
        <end position="2852"/>
    </location>
</feature>
<feature type="domain" description="G-protein coupled receptors family 2 profile 2" evidence="31">
    <location>
        <begin position="2522"/>
        <end position="2763"/>
    </location>
</feature>
<evidence type="ECO:0000256" key="4">
    <source>
        <dbReference type="ARBA" id="ARBA00022473"/>
    </source>
</evidence>
<dbReference type="CDD" id="cd00054">
    <property type="entry name" value="EGF_CA"/>
    <property type="match status" value="3"/>
</dbReference>
<dbReference type="Pfam" id="PF00002">
    <property type="entry name" value="7tm_2"/>
    <property type="match status" value="1"/>
</dbReference>
<dbReference type="FunFam" id="2.60.40.60:FF:000010">
    <property type="entry name" value="Cadherin EGF LAG seven-pass G-type receptor 3"/>
    <property type="match status" value="1"/>
</dbReference>
<dbReference type="Pfam" id="PF23592">
    <property type="entry name" value="Cadherin_CELSR2_9th"/>
    <property type="match status" value="1"/>
</dbReference>
<keyword evidence="7 24" id="KW-0812">Transmembrane</keyword>
<dbReference type="GO" id="GO:0008104">
    <property type="term" value="P:intracellular protein localization"/>
    <property type="evidence" value="ECO:0007669"/>
    <property type="project" value="UniProtKB-ARBA"/>
</dbReference>
<evidence type="ECO:0000256" key="18">
    <source>
        <dbReference type="ARBA" id="ARBA00023224"/>
    </source>
</evidence>
<feature type="transmembrane region" description="Helical" evidence="24">
    <location>
        <begin position="2559"/>
        <end position="2579"/>
    </location>
</feature>
<dbReference type="PROSITE" id="PS50268">
    <property type="entry name" value="CADHERIN_2"/>
    <property type="match status" value="8"/>
</dbReference>
<evidence type="ECO:0000256" key="15">
    <source>
        <dbReference type="ARBA" id="ARBA00023157"/>
    </source>
</evidence>
<keyword evidence="34" id="KW-1185">Reference proteome</keyword>
<dbReference type="InterPro" id="IPR000152">
    <property type="entry name" value="EGF-type_Asp/Asn_hydroxyl_site"/>
</dbReference>
<feature type="disulfide bond" evidence="22">
    <location>
        <begin position="2044"/>
        <end position="2056"/>
    </location>
</feature>
<dbReference type="PANTHER" id="PTHR24026:SF51">
    <property type="entry name" value="PROTOCADHERIN-LIKE WING POLARITY PROTEIN STAN"/>
    <property type="match status" value="1"/>
</dbReference>
<feature type="transmembrane region" description="Helical" evidence="24">
    <location>
        <begin position="2591"/>
        <end position="2609"/>
    </location>
</feature>
<dbReference type="InterPro" id="IPR000832">
    <property type="entry name" value="GPCR_2_secretin-like"/>
</dbReference>
<feature type="disulfide bond" evidence="21">
    <location>
        <begin position="1977"/>
        <end position="1986"/>
    </location>
</feature>
<feature type="domain" description="Cadherin" evidence="32">
    <location>
        <begin position="517"/>
        <end position="623"/>
    </location>
</feature>
<evidence type="ECO:0000256" key="24">
    <source>
        <dbReference type="SAM" id="Phobius"/>
    </source>
</evidence>
<feature type="transmembrane region" description="Helical" evidence="24">
    <location>
        <begin position="2739"/>
        <end position="2762"/>
    </location>
</feature>
<feature type="domain" description="GAIN-B" evidence="29">
    <location>
        <begin position="2333"/>
        <end position="2513"/>
    </location>
</feature>
<dbReference type="Gene3D" id="2.60.220.50">
    <property type="match status" value="1"/>
</dbReference>
<keyword evidence="14 24" id="KW-0472">Membrane</keyword>
<feature type="transmembrane region" description="Helical" evidence="24">
    <location>
        <begin position="2524"/>
        <end position="2547"/>
    </location>
</feature>
<dbReference type="InterPro" id="IPR001879">
    <property type="entry name" value="GPCR_2_extracellular_dom"/>
</dbReference>
<feature type="disulfide bond" evidence="22">
    <location>
        <begin position="2065"/>
        <end position="2074"/>
    </location>
</feature>
<dbReference type="PROSITE" id="PS50227">
    <property type="entry name" value="G_PROTEIN_RECEP_F2_3"/>
    <property type="match status" value="1"/>
</dbReference>
<dbReference type="InterPro" id="IPR036445">
    <property type="entry name" value="GPCR_2_extracell_dom_sf"/>
</dbReference>
<dbReference type="InterPro" id="IPR000742">
    <property type="entry name" value="EGF"/>
</dbReference>
<dbReference type="GO" id="GO:0048468">
    <property type="term" value="P:cell development"/>
    <property type="evidence" value="ECO:0007669"/>
    <property type="project" value="UniProtKB-ARBA"/>
</dbReference>
<evidence type="ECO:0000259" key="26">
    <source>
        <dbReference type="PROSITE" id="PS50025"/>
    </source>
</evidence>
<dbReference type="GO" id="GO:0016339">
    <property type="term" value="P:calcium-dependent cell-cell adhesion via plasma membrane cell adhesion molecules"/>
    <property type="evidence" value="ECO:0007669"/>
    <property type="project" value="UniProtKB-ARBA"/>
</dbReference>
<evidence type="ECO:0000256" key="10">
    <source>
        <dbReference type="ARBA" id="ARBA00022837"/>
    </source>
</evidence>
<dbReference type="GO" id="GO:0004930">
    <property type="term" value="F:G protein-coupled receptor activity"/>
    <property type="evidence" value="ECO:0007669"/>
    <property type="project" value="UniProtKB-KW"/>
</dbReference>